<gene>
    <name evidence="2" type="ORF">ACFO1S_10385</name>
</gene>
<comment type="caution">
    <text evidence="2">The sequence shown here is derived from an EMBL/GenBank/DDBJ whole genome shotgun (WGS) entry which is preliminary data.</text>
</comment>
<dbReference type="EMBL" id="JBHSED010000015">
    <property type="protein sequence ID" value="MFC4303851.1"/>
    <property type="molecule type" value="Genomic_DNA"/>
</dbReference>
<reference evidence="3" key="1">
    <citation type="journal article" date="2019" name="Int. J. Syst. Evol. Microbiol.">
        <title>The Global Catalogue of Microorganisms (GCM) 10K type strain sequencing project: providing services to taxonomists for standard genome sequencing and annotation.</title>
        <authorList>
            <consortium name="The Broad Institute Genomics Platform"/>
            <consortium name="The Broad Institute Genome Sequencing Center for Infectious Disease"/>
            <person name="Wu L."/>
            <person name="Ma J."/>
        </authorList>
    </citation>
    <scope>NUCLEOTIDE SEQUENCE [LARGE SCALE GENOMIC DNA]</scope>
    <source>
        <strain evidence="3">CGMCC 4.1641</strain>
    </source>
</reference>
<accession>A0ABV8S8E3</accession>
<name>A0ABV8S8E3_9BACL</name>
<proteinExistence type="predicted"/>
<feature type="transmembrane region" description="Helical" evidence="1">
    <location>
        <begin position="31"/>
        <end position="48"/>
    </location>
</feature>
<keyword evidence="3" id="KW-1185">Reference proteome</keyword>
<sequence length="59" mass="6273">MSKTLSLLFAFLSVALMLATAFSLSHNGWLALLFAVLTLVAMGGGFILKARLRKKSSAS</sequence>
<evidence type="ECO:0000256" key="1">
    <source>
        <dbReference type="SAM" id="Phobius"/>
    </source>
</evidence>
<dbReference type="Pfam" id="PF17259">
    <property type="entry name" value="DUF5325"/>
    <property type="match status" value="1"/>
</dbReference>
<protein>
    <submittedName>
        <fullName evidence="2">DUF5325 family protein</fullName>
    </submittedName>
</protein>
<keyword evidence="1" id="KW-0812">Transmembrane</keyword>
<keyword evidence="1" id="KW-1133">Transmembrane helix</keyword>
<evidence type="ECO:0000313" key="3">
    <source>
        <dbReference type="Proteomes" id="UP001595755"/>
    </source>
</evidence>
<keyword evidence="1" id="KW-0472">Membrane</keyword>
<dbReference type="RefSeq" id="WP_204603693.1">
    <property type="nucleotide sequence ID" value="NZ_JBHSED010000015.1"/>
</dbReference>
<evidence type="ECO:0000313" key="2">
    <source>
        <dbReference type="EMBL" id="MFC4303851.1"/>
    </source>
</evidence>
<dbReference type="Proteomes" id="UP001595755">
    <property type="component" value="Unassembled WGS sequence"/>
</dbReference>
<organism evidence="2 3">
    <name type="scientific">Cohnella boryungensis</name>
    <dbReference type="NCBI Taxonomy" id="768479"/>
    <lineage>
        <taxon>Bacteria</taxon>
        <taxon>Bacillati</taxon>
        <taxon>Bacillota</taxon>
        <taxon>Bacilli</taxon>
        <taxon>Bacillales</taxon>
        <taxon>Paenibacillaceae</taxon>
        <taxon>Cohnella</taxon>
    </lineage>
</organism>
<dbReference type="InterPro" id="IPR035211">
    <property type="entry name" value="DUF5325"/>
</dbReference>